<evidence type="ECO:0000313" key="3">
    <source>
        <dbReference type="Proteomes" id="UP000290759"/>
    </source>
</evidence>
<evidence type="ECO:0000313" key="2">
    <source>
        <dbReference type="EMBL" id="RYC32651.1"/>
    </source>
</evidence>
<gene>
    <name evidence="2" type="ORF">D3273_07960</name>
</gene>
<sequence length="114" mass="12071">MASAVGFRSRYDVHLKQFLHPAGIVVLTPEGRVSGYVLGVGYHAGDLRTAVTVASTSGIARAALPLLLLCFHFDAETGRYSLSVMKVLRAAGVVTVLAIGGTLLLAFGRERSRT</sequence>
<dbReference type="EMBL" id="QYBB01000006">
    <property type="protein sequence ID" value="RYC32651.1"/>
    <property type="molecule type" value="Genomic_DNA"/>
</dbReference>
<comment type="caution">
    <text evidence="2">The sequence shown here is derived from an EMBL/GenBank/DDBJ whole genome shotgun (WGS) entry which is preliminary data.</text>
</comment>
<dbReference type="Proteomes" id="UP000290759">
    <property type="component" value="Unassembled WGS sequence"/>
</dbReference>
<keyword evidence="1" id="KW-1133">Transmembrane helix</keyword>
<keyword evidence="1" id="KW-0472">Membrane</keyword>
<keyword evidence="1" id="KW-0812">Transmembrane</keyword>
<dbReference type="AlphaFoldDB" id="A0A4Q2UBL2"/>
<evidence type="ECO:0000256" key="1">
    <source>
        <dbReference type="SAM" id="Phobius"/>
    </source>
</evidence>
<accession>A0A4Q2UBL2</accession>
<reference evidence="2 3" key="1">
    <citation type="submission" date="2018-12" db="EMBL/GenBank/DDBJ databases">
        <authorList>
            <person name="Grouzdev D.S."/>
            <person name="Krutkina M.S."/>
        </authorList>
    </citation>
    <scope>NUCLEOTIDE SEQUENCE [LARGE SCALE GENOMIC DNA]</scope>
    <source>
        <strain evidence="2 3">RmlP026</strain>
    </source>
</reference>
<organism evidence="2 3">
    <name type="scientific">Lichenibacterium minor</name>
    <dbReference type="NCBI Taxonomy" id="2316528"/>
    <lineage>
        <taxon>Bacteria</taxon>
        <taxon>Pseudomonadati</taxon>
        <taxon>Pseudomonadota</taxon>
        <taxon>Alphaproteobacteria</taxon>
        <taxon>Hyphomicrobiales</taxon>
        <taxon>Lichenihabitantaceae</taxon>
        <taxon>Lichenibacterium</taxon>
    </lineage>
</organism>
<dbReference type="Gene3D" id="3.40.30.10">
    <property type="entry name" value="Glutaredoxin"/>
    <property type="match status" value="1"/>
</dbReference>
<name>A0A4Q2UBL2_9HYPH</name>
<dbReference type="OrthoDB" id="9786756at2"/>
<protein>
    <submittedName>
        <fullName evidence="2">Uncharacterized protein</fullName>
    </submittedName>
</protein>
<feature type="transmembrane region" description="Helical" evidence="1">
    <location>
        <begin position="87"/>
        <end position="107"/>
    </location>
</feature>
<proteinExistence type="predicted"/>
<keyword evidence="3" id="KW-1185">Reference proteome</keyword>
<reference evidence="2 3" key="2">
    <citation type="submission" date="2019-02" db="EMBL/GenBank/DDBJ databases">
        <title>'Lichenibacterium ramalinii' gen. nov. sp. nov., 'Lichenibacterium minor' gen. nov. sp. nov.</title>
        <authorList>
            <person name="Pankratov T."/>
        </authorList>
    </citation>
    <scope>NUCLEOTIDE SEQUENCE [LARGE SCALE GENOMIC DNA]</scope>
    <source>
        <strain evidence="2 3">RmlP026</strain>
    </source>
</reference>